<dbReference type="Proteomes" id="UP000008912">
    <property type="component" value="Unassembled WGS sequence"/>
</dbReference>
<dbReference type="InParanoid" id="G1L2N1"/>
<dbReference type="Gene3D" id="2.60.40.150">
    <property type="entry name" value="C2 domain"/>
    <property type="match status" value="2"/>
</dbReference>
<dbReference type="GO" id="GO:0046872">
    <property type="term" value="F:metal ion binding"/>
    <property type="evidence" value="ECO:0007669"/>
    <property type="project" value="UniProtKB-KW"/>
</dbReference>
<keyword evidence="2" id="KW-0677">Repeat</keyword>
<dbReference type="GO" id="GO:0017158">
    <property type="term" value="P:regulation of calcium ion-dependent exocytosis"/>
    <property type="evidence" value="ECO:0007669"/>
    <property type="project" value="TreeGrafter"/>
</dbReference>
<dbReference type="GO" id="GO:0016020">
    <property type="term" value="C:membrane"/>
    <property type="evidence" value="ECO:0007669"/>
    <property type="project" value="InterPro"/>
</dbReference>
<evidence type="ECO:0000256" key="1">
    <source>
        <dbReference type="ARBA" id="ARBA00022723"/>
    </source>
</evidence>
<dbReference type="eggNOG" id="KOG1013">
    <property type="taxonomic scope" value="Eukaryota"/>
</dbReference>
<evidence type="ECO:0000313" key="7">
    <source>
        <dbReference type="Proteomes" id="UP000008912"/>
    </source>
</evidence>
<dbReference type="FunFam" id="2.60.40.150:FF:000032">
    <property type="entry name" value="Double c2-like domain-containing"/>
    <property type="match status" value="1"/>
</dbReference>
<feature type="domain" description="C2" evidence="5">
    <location>
        <begin position="470"/>
        <end position="603"/>
    </location>
</feature>
<dbReference type="CDD" id="cd04035">
    <property type="entry name" value="C2A_Rabphilin_Doc2"/>
    <property type="match status" value="1"/>
</dbReference>
<dbReference type="PROSITE" id="PS50004">
    <property type="entry name" value="C2"/>
    <property type="match status" value="2"/>
</dbReference>
<dbReference type="HOGENOM" id="CLU_023008_3_0_1"/>
<dbReference type="PANTHER" id="PTHR45729">
    <property type="entry name" value="RABPHILIN, ISOFORM A"/>
    <property type="match status" value="1"/>
</dbReference>
<reference evidence="6 7" key="1">
    <citation type="journal article" date="2010" name="Nature">
        <title>The sequence and de novo assembly of the giant panda genome.</title>
        <authorList>
            <person name="Li R."/>
            <person name="Fan W."/>
            <person name="Tian G."/>
            <person name="Zhu H."/>
            <person name="He L."/>
            <person name="Cai J."/>
            <person name="Huang Q."/>
            <person name="Cai Q."/>
            <person name="Li B."/>
            <person name="Bai Y."/>
            <person name="Zhang Z."/>
            <person name="Zhang Y."/>
            <person name="Wang W."/>
            <person name="Li J."/>
            <person name="Wei F."/>
            <person name="Li H."/>
            <person name="Jian M."/>
            <person name="Li J."/>
            <person name="Zhang Z."/>
            <person name="Nielsen R."/>
            <person name="Li D."/>
            <person name="Gu W."/>
            <person name="Yang Z."/>
            <person name="Xuan Z."/>
            <person name="Ryder O.A."/>
            <person name="Leung F.C."/>
            <person name="Zhou Y."/>
            <person name="Cao J."/>
            <person name="Sun X."/>
            <person name="Fu Y."/>
            <person name="Fang X."/>
            <person name="Guo X."/>
            <person name="Wang B."/>
            <person name="Hou R."/>
            <person name="Shen F."/>
            <person name="Mu B."/>
            <person name="Ni P."/>
            <person name="Lin R."/>
            <person name="Qian W."/>
            <person name="Wang G."/>
            <person name="Yu C."/>
            <person name="Nie W."/>
            <person name="Wang J."/>
            <person name="Wu Z."/>
            <person name="Liang H."/>
            <person name="Min J."/>
            <person name="Wu Q."/>
            <person name="Cheng S."/>
            <person name="Ruan J."/>
            <person name="Wang M."/>
            <person name="Shi Z."/>
            <person name="Wen M."/>
            <person name="Liu B."/>
            <person name="Ren X."/>
            <person name="Zheng H."/>
            <person name="Dong D."/>
            <person name="Cook K."/>
            <person name="Shan G."/>
            <person name="Zhang H."/>
            <person name="Kosiol C."/>
            <person name="Xie X."/>
            <person name="Lu Z."/>
            <person name="Zheng H."/>
            <person name="Li Y."/>
            <person name="Steiner C.C."/>
            <person name="Lam T.T."/>
            <person name="Lin S."/>
            <person name="Zhang Q."/>
            <person name="Li G."/>
            <person name="Tian J."/>
            <person name="Gong T."/>
            <person name="Liu H."/>
            <person name="Zhang D."/>
            <person name="Fang L."/>
            <person name="Ye C."/>
            <person name="Zhang J."/>
            <person name="Hu W."/>
            <person name="Xu A."/>
            <person name="Ren Y."/>
            <person name="Zhang G."/>
            <person name="Bruford M.W."/>
            <person name="Li Q."/>
            <person name="Ma L."/>
            <person name="Guo Y."/>
            <person name="An N."/>
            <person name="Hu Y."/>
            <person name="Zheng Y."/>
            <person name="Shi Y."/>
            <person name="Li Z."/>
            <person name="Liu Q."/>
            <person name="Chen Y."/>
            <person name="Zhao J."/>
            <person name="Qu N."/>
            <person name="Zhao S."/>
            <person name="Tian F."/>
            <person name="Wang X."/>
            <person name="Wang H."/>
            <person name="Xu L."/>
            <person name="Liu X."/>
            <person name="Vinar T."/>
            <person name="Wang Y."/>
            <person name="Lam T.W."/>
            <person name="Yiu S.M."/>
            <person name="Liu S."/>
            <person name="Zhang H."/>
            <person name="Li D."/>
            <person name="Huang Y."/>
            <person name="Wang X."/>
            <person name="Yang G."/>
            <person name="Jiang Z."/>
            <person name="Wang J."/>
            <person name="Qin N."/>
            <person name="Li L."/>
            <person name="Li J."/>
            <person name="Bolund L."/>
            <person name="Kristiansen K."/>
            <person name="Wong G.K."/>
            <person name="Olson M."/>
            <person name="Zhang X."/>
            <person name="Li S."/>
            <person name="Yang H."/>
            <person name="Wang J."/>
            <person name="Wang J."/>
        </authorList>
    </citation>
    <scope>NUCLEOTIDE SEQUENCE [LARGE SCALE GENOMIC DNA]</scope>
</reference>
<dbReference type="InterPro" id="IPR035892">
    <property type="entry name" value="C2_domain_sf"/>
</dbReference>
<feature type="region of interest" description="Disordered" evidence="4">
    <location>
        <begin position="279"/>
        <end position="309"/>
    </location>
</feature>
<keyword evidence="7" id="KW-1185">Reference proteome</keyword>
<dbReference type="STRING" id="9646.ENSAMEP00000001141"/>
<evidence type="ECO:0000256" key="2">
    <source>
        <dbReference type="ARBA" id="ARBA00022737"/>
    </source>
</evidence>
<keyword evidence="1" id="KW-0479">Metal-binding</keyword>
<evidence type="ECO:0000259" key="5">
    <source>
        <dbReference type="PROSITE" id="PS50004"/>
    </source>
</evidence>
<keyword evidence="3" id="KW-0106">Calcium</keyword>
<dbReference type="GO" id="GO:0006887">
    <property type="term" value="P:exocytosis"/>
    <property type="evidence" value="ECO:0007669"/>
    <property type="project" value="TreeGrafter"/>
</dbReference>
<dbReference type="InterPro" id="IPR001565">
    <property type="entry name" value="Synaptotagmin"/>
</dbReference>
<accession>G1L2N1</accession>
<dbReference type="Ensembl" id="ENSAMET00000001186.2">
    <property type="protein sequence ID" value="ENSAMEP00000001141.2"/>
    <property type="gene ID" value="ENSAMEG00000001078.2"/>
</dbReference>
<dbReference type="PRINTS" id="PR00360">
    <property type="entry name" value="C2DOMAIN"/>
</dbReference>
<dbReference type="GO" id="GO:0098793">
    <property type="term" value="C:presynapse"/>
    <property type="evidence" value="ECO:0007669"/>
    <property type="project" value="GOC"/>
</dbReference>
<gene>
    <name evidence="6" type="primary">LOC100467242</name>
</gene>
<dbReference type="GeneTree" id="ENSGT00940000162875"/>
<dbReference type="FunFam" id="2.60.40.150:FF:000023">
    <property type="entry name" value="Double C2-like domain-containing protein"/>
    <property type="match status" value="1"/>
</dbReference>
<dbReference type="SMART" id="SM00239">
    <property type="entry name" value="C2"/>
    <property type="match status" value="2"/>
</dbReference>
<name>G1L2N1_AILME</name>
<dbReference type="InterPro" id="IPR047022">
    <property type="entry name" value="Rabphilin_Doc2_C2A"/>
</dbReference>
<dbReference type="GO" id="GO:0061669">
    <property type="term" value="P:spontaneous neurotransmitter secretion"/>
    <property type="evidence" value="ECO:0007669"/>
    <property type="project" value="TreeGrafter"/>
</dbReference>
<reference evidence="6" key="3">
    <citation type="submission" date="2025-09" db="UniProtKB">
        <authorList>
            <consortium name="Ensembl"/>
        </authorList>
    </citation>
    <scope>IDENTIFICATION</scope>
</reference>
<dbReference type="PRINTS" id="PR00399">
    <property type="entry name" value="SYNAPTOTAGMN"/>
</dbReference>
<protein>
    <submittedName>
        <fullName evidence="6">Double C2-like domain-containing protein gamma</fullName>
    </submittedName>
</protein>
<proteinExistence type="predicted"/>
<feature type="domain" description="C2" evidence="5">
    <location>
        <begin position="312"/>
        <end position="438"/>
    </location>
</feature>
<evidence type="ECO:0000313" key="6">
    <source>
        <dbReference type="Ensembl" id="ENSAMEP00000001141.2"/>
    </source>
</evidence>
<dbReference type="AlphaFoldDB" id="G1L2N1"/>
<dbReference type="SUPFAM" id="SSF49562">
    <property type="entry name" value="C2 domain (Calcium/lipid-binding domain, CaLB)"/>
    <property type="match status" value="2"/>
</dbReference>
<evidence type="ECO:0000256" key="3">
    <source>
        <dbReference type="ARBA" id="ARBA00022837"/>
    </source>
</evidence>
<evidence type="ECO:0000256" key="4">
    <source>
        <dbReference type="SAM" id="MobiDB-lite"/>
    </source>
</evidence>
<organism evidence="6 7">
    <name type="scientific">Ailuropoda melanoleuca</name>
    <name type="common">Giant panda</name>
    <dbReference type="NCBI Taxonomy" id="9646"/>
    <lineage>
        <taxon>Eukaryota</taxon>
        <taxon>Metazoa</taxon>
        <taxon>Chordata</taxon>
        <taxon>Craniata</taxon>
        <taxon>Vertebrata</taxon>
        <taxon>Euteleostomi</taxon>
        <taxon>Mammalia</taxon>
        <taxon>Eutheria</taxon>
        <taxon>Laurasiatheria</taxon>
        <taxon>Carnivora</taxon>
        <taxon>Caniformia</taxon>
        <taxon>Ursidae</taxon>
        <taxon>Ailuropoda</taxon>
    </lineage>
</organism>
<dbReference type="Pfam" id="PF00168">
    <property type="entry name" value="C2"/>
    <property type="match status" value="2"/>
</dbReference>
<dbReference type="InterPro" id="IPR043566">
    <property type="entry name" value="Rabphilin/DOC2/Noc2"/>
</dbReference>
<reference evidence="6" key="2">
    <citation type="submission" date="2025-08" db="UniProtKB">
        <authorList>
            <consortium name="Ensembl"/>
        </authorList>
    </citation>
    <scope>IDENTIFICATION</scope>
</reference>
<dbReference type="InterPro" id="IPR000008">
    <property type="entry name" value="C2_dom"/>
</dbReference>
<dbReference type="PANTHER" id="PTHR45729:SF7">
    <property type="entry name" value="DOUBLE C2-LIKE DOMAIN-CONTAINING PROTEIN GAMMA"/>
    <property type="match status" value="1"/>
</dbReference>
<sequence>MLCHLTSHEPPPHLPKCPHGAIHSYTPPHVLPPPASLPPHLPLPSRPLPLPLTLHTPCVISGPPHSSPGSGRMMTVKITLTVCEVGVREVGGRAPALKKGPLGLRAPEMGSEPRPFPLRHRVWEALGSGSPASTPRTKAGGGAHRAVSIRWPHCQHAGGLLQAGAPHFSPTPPTLTLRSVLRSWLPPETPLSALRDASSPWLRGPLHSPRLQPVGASLSPCPHAQGPMAGTAAVSGGRPPRASMQEHMAIDVSPGPIRPIRLISDYFPHFHPFAKHTLRTPEPHPAVTPAVRSAPQPQLDPEREGDSDDSTALGTLEFTLLFDADNSTLHCTAHRAKGLKPPASGSVDTYVKANLLPGASKASQLRTRTVRGTRGPVWEETLTYHGFTHQDAGRKTLRLCVCEDPWLRRRQRAPPLGELRVPLRKLVPNRARSFDVCLEKQKLTKRPKSLDTARGMSLYQEEEAEAAGEERGRILLSLCYSSRQGGLLVGVLRCAHLAPMDANGYSDPFVRLFLRPNMGKRSKCKTSVRKKTLNPEFNEEFFYAGPREELAQKTLLVSVWDYDLGTADDFIGGVELSSQAGGECQRHWCECLGRSDHRLELWHPLDGAPLQLSD</sequence>